<evidence type="ECO:0000313" key="6">
    <source>
        <dbReference type="EMBL" id="GME83727.1"/>
    </source>
</evidence>
<keyword evidence="4" id="KW-0547">Nucleotide-binding</keyword>
<reference evidence="6" key="1">
    <citation type="submission" date="2023-04" db="EMBL/GenBank/DDBJ databases">
        <title>Ambrosiozyma monospora NBRC 1965.</title>
        <authorList>
            <person name="Ichikawa N."/>
            <person name="Sato H."/>
            <person name="Tonouchi N."/>
        </authorList>
    </citation>
    <scope>NUCLEOTIDE SEQUENCE</scope>
    <source>
        <strain evidence="6">NBRC 1965</strain>
    </source>
</reference>
<evidence type="ECO:0000313" key="7">
    <source>
        <dbReference type="Proteomes" id="UP001165063"/>
    </source>
</evidence>
<dbReference type="OrthoDB" id="1926878at2759"/>
<dbReference type="EMBL" id="BSXU01016687">
    <property type="protein sequence ID" value="GME83727.1"/>
    <property type="molecule type" value="Genomic_DNA"/>
</dbReference>
<dbReference type="InterPro" id="IPR050311">
    <property type="entry name" value="ORC1/CDC6"/>
</dbReference>
<comment type="subcellular location">
    <subcellularLocation>
        <location evidence="1 4">Nucleus</location>
    </subcellularLocation>
</comment>
<dbReference type="GO" id="GO:0005664">
    <property type="term" value="C:nuclear origin of replication recognition complex"/>
    <property type="evidence" value="ECO:0007669"/>
    <property type="project" value="TreeGrafter"/>
</dbReference>
<evidence type="ECO:0000256" key="3">
    <source>
        <dbReference type="ARBA" id="ARBA00023242"/>
    </source>
</evidence>
<dbReference type="GO" id="GO:0033314">
    <property type="term" value="P:mitotic DNA replication checkpoint signaling"/>
    <property type="evidence" value="ECO:0007669"/>
    <property type="project" value="TreeGrafter"/>
</dbReference>
<feature type="compositionally biased region" description="Acidic residues" evidence="5">
    <location>
        <begin position="44"/>
        <end position="59"/>
    </location>
</feature>
<feature type="region of interest" description="Disordered" evidence="5">
    <location>
        <begin position="19"/>
        <end position="84"/>
    </location>
</feature>
<keyword evidence="4" id="KW-0235">DNA replication</keyword>
<sequence length="179" mass="20451">MLENPTEFLTYLKRITVEDSKPIQTQDLQPAIPSPKKRSYKEESSDEEGNEADDDYANDEDTKRIKRESSSVSPSKRVHQLRNSKSSTFKRRLFEGVKHHTSSDIIGKNPFVDIEDNDNQTSMVLRKAKSKLHTSAKLNTLPCRDEEFSQIYYTLQNAIENETGCCIYVSGTPGVDQWS</sequence>
<dbReference type="GO" id="GO:0003688">
    <property type="term" value="F:DNA replication origin binding"/>
    <property type="evidence" value="ECO:0007669"/>
    <property type="project" value="TreeGrafter"/>
</dbReference>
<comment type="function">
    <text evidence="4">Component of the origin recognition complex (ORC) that binds origins of replication. DNA-binding is ATP-dependent, however specific DNA sequences that define origins of replication have not been identified so far. ORC is required to assemble the pre-replication complex necessary to initiate DNA replication.</text>
</comment>
<dbReference type="PANTHER" id="PTHR10763:SF23">
    <property type="entry name" value="ORIGIN RECOGNITION COMPLEX SUBUNIT 1"/>
    <property type="match status" value="1"/>
</dbReference>
<feature type="compositionally biased region" description="Basic and acidic residues" evidence="5">
    <location>
        <begin position="60"/>
        <end position="69"/>
    </location>
</feature>
<dbReference type="Gene3D" id="3.40.50.300">
    <property type="entry name" value="P-loop containing nucleotide triphosphate hydrolases"/>
    <property type="match status" value="1"/>
</dbReference>
<protein>
    <recommendedName>
        <fullName evidence="4">Origin recognition complex subunit 1</fullName>
    </recommendedName>
</protein>
<evidence type="ECO:0000256" key="4">
    <source>
        <dbReference type="RuleBase" id="RU365058"/>
    </source>
</evidence>
<organism evidence="6 7">
    <name type="scientific">Ambrosiozyma monospora</name>
    <name type="common">Yeast</name>
    <name type="synonym">Endomycopsis monosporus</name>
    <dbReference type="NCBI Taxonomy" id="43982"/>
    <lineage>
        <taxon>Eukaryota</taxon>
        <taxon>Fungi</taxon>
        <taxon>Dikarya</taxon>
        <taxon>Ascomycota</taxon>
        <taxon>Saccharomycotina</taxon>
        <taxon>Pichiomycetes</taxon>
        <taxon>Pichiales</taxon>
        <taxon>Pichiaceae</taxon>
        <taxon>Ambrosiozyma</taxon>
    </lineage>
</organism>
<comment type="subunit">
    <text evidence="4">ORC is composed of six subunits.</text>
</comment>
<keyword evidence="3 4" id="KW-0539">Nucleus</keyword>
<gene>
    <name evidence="6" type="ORF">Amon01_001010400</name>
</gene>
<evidence type="ECO:0000256" key="1">
    <source>
        <dbReference type="ARBA" id="ARBA00004123"/>
    </source>
</evidence>
<comment type="similarity">
    <text evidence="4">Belongs to the ORC1 family.</text>
</comment>
<dbReference type="InterPro" id="IPR027417">
    <property type="entry name" value="P-loop_NTPase"/>
</dbReference>
<evidence type="ECO:0000256" key="2">
    <source>
        <dbReference type="ARBA" id="ARBA00023125"/>
    </source>
</evidence>
<dbReference type="GO" id="GO:0006270">
    <property type="term" value="P:DNA replication initiation"/>
    <property type="evidence" value="ECO:0007669"/>
    <property type="project" value="TreeGrafter"/>
</dbReference>
<comment type="caution">
    <text evidence="6">The sequence shown here is derived from an EMBL/GenBank/DDBJ whole genome shotgun (WGS) entry which is preliminary data.</text>
</comment>
<keyword evidence="4" id="KW-0067">ATP-binding</keyword>
<name>A0A9W6TA51_AMBMO</name>
<dbReference type="PANTHER" id="PTHR10763">
    <property type="entry name" value="CELL DIVISION CONTROL PROTEIN 6-RELATED"/>
    <property type="match status" value="1"/>
</dbReference>
<evidence type="ECO:0000256" key="5">
    <source>
        <dbReference type="SAM" id="MobiDB-lite"/>
    </source>
</evidence>
<proteinExistence type="inferred from homology"/>
<keyword evidence="2 4" id="KW-0238">DNA-binding</keyword>
<keyword evidence="7" id="KW-1185">Reference proteome</keyword>
<dbReference type="AlphaFoldDB" id="A0A9W6TA51"/>
<dbReference type="Proteomes" id="UP001165063">
    <property type="component" value="Unassembled WGS sequence"/>
</dbReference>
<dbReference type="GO" id="GO:0005524">
    <property type="term" value="F:ATP binding"/>
    <property type="evidence" value="ECO:0007669"/>
    <property type="project" value="UniProtKB-KW"/>
</dbReference>
<accession>A0A9W6TA51</accession>